<evidence type="ECO:0000256" key="7">
    <source>
        <dbReference type="ARBA" id="ARBA00023273"/>
    </source>
</evidence>
<feature type="compositionally biased region" description="Polar residues" evidence="9">
    <location>
        <begin position="86"/>
        <end position="95"/>
    </location>
</feature>
<dbReference type="OrthoDB" id="6351660at2759"/>
<evidence type="ECO:0000256" key="5">
    <source>
        <dbReference type="ARBA" id="ARBA00023054"/>
    </source>
</evidence>
<dbReference type="GO" id="GO:1905349">
    <property type="term" value="P:ciliary transition zone assembly"/>
    <property type="evidence" value="ECO:0007669"/>
    <property type="project" value="TreeGrafter"/>
</dbReference>
<dbReference type="FunCoup" id="A0A7F5QW05">
    <property type="interactions" value="58"/>
</dbReference>
<evidence type="ECO:0000256" key="4">
    <source>
        <dbReference type="ARBA" id="ARBA00022794"/>
    </source>
</evidence>
<feature type="compositionally biased region" description="Polar residues" evidence="9">
    <location>
        <begin position="1648"/>
        <end position="1657"/>
    </location>
</feature>
<feature type="coiled-coil region" evidence="8">
    <location>
        <begin position="1116"/>
        <end position="1168"/>
    </location>
</feature>
<evidence type="ECO:0000313" key="11">
    <source>
        <dbReference type="RefSeq" id="XP_025829295.1"/>
    </source>
</evidence>
<sequence>MALADILTISVETLSDEDKDELYGSLLWLDCTEEDFNKNDAVGLIKIYQEVMKFKGEQVEALIAELDELAIRQGEEEANKEKIEGTTFQTKPSASSEEHEELEKRYKELKHKYKSLQRKNEDQRDQINKFAFFSESPYLEIKSESLERLLKAMDVKHVSGWYHPAMRLQAEVHTLRGGNTELRDQLRSTRLELLKLRSGRGGQGDGNFSEELTEIYSAEDIDLSEHVSGKTEKLISYLNKTLVSLIRDCTRIENVNSQLVESMNKFKKDFSIVDAQLKILYDQYISEKSVSEKEKNEWNNERDPLMEKVAVLEAKLDDYSTLSVGEVDRDERTVELAEKLVVLNRKCLFLENNDEINRKQLNRLQNELQLSEENALFRIKTMTSEIKLLKSKCDMLTKESEAKVDNATFVTTRNNLDNLTIKYRSSLDELKKFKEDHNNALSLLSKTVDELNNEKRELQLKLVDSLSKITEEEVARGDNDLKTISNKLAQCEVNEISERQRANHMTNLYEVVKEQLQKLEERFKESEKYSKELVERNQTLQKDLKDLEDKIIDNASLQDFSDIQQKYSRTIDKMEKLIHDNKKLTDELLLMKEQNSDRYEQQRKDMEILDLKHQLVDLQSMSDEKAMLARLSSDVVLARMAENEHKKKLEETENDLKETKENYDECRKILAEQKAKVEGLDYILNNKIRQLEEVVYKKRQQYLGCVPLVSEEQFVRHLCQVFKDQQAAFESLQNAKKKENDCMIVKKQLEQKMLLFDELNKMLTDDRPIIAEKIRDWFTEKNTIIANEIKSGGDARFKDDQLKLVKKRLNTLEEQCIKLEEELFFEHQRNNKSTAATDKENSEMEFIQSHHTSSLTSGNHNVSLSDSQNGHNPLSELIKATKTLKKNTETQTVLEISLDGNGKDKIIDDLQNRILILDNEITQKDNALSEMRSKTVELEMTLNMFRTQIADKHSQISFYEKHIVDLQNKISSVTNEIKKSDLEQTNVQEILALQAKINDLEDSLRRKDVSFNDLQVVLKNDRDEHSLAALRMQQEVQKLQNVIENQQKAYEELHQRMVLKEETNMHHQEKQVGKNAIENYISQVHQLEKHTNELHTSLSSLTSQLQASREESVRWKSLANERLQNMEQLQQSLERQHQEEIMSYKKENEKWRKEVLNLQQAIMKYRLEFKDLQPDILNKLKEKEDKIHELTSIITNLKFDLRKNAERISLTPKLSDLEAKNQQLSKEIDALKRHLEQTMNRERNAREEIRQLKDQLMKRPLSVKSDRSDREQYLQKKVNVMETEIQSLKEKLNDQILQNESHKLLVAEDFDKWKKQKYWQQKAEKLKNKLKEKETELEKLQQTCSGYRILIERFEKEKYALESKTKNLQHGTIVGDYLKVDELRKENAKLKNDMDNLKAKLHMQQHHSGALGAAMMQEKLEAQERKIAVLELTSKAPADVRSEVERLQSIVSNLQKVNCSLEAENLEKKLDLEKYDREVPQFKDRIQYLENYVEVLKEENSKQAVTGASDQSNETVNTKKIAEMERTIFVLKRVVEKLQVENKRLMSKDKTCSARGFSLAPEKLKSDLVRLRDQAIESTKKIANLEKDLEIARDKIKLLENGEELSQIKSELNQKIALLDKVKVVLCRAATKEKALMEEILLLKQEKTSLSPNSENDNGGGKIDGNEDVEKLLS</sequence>
<dbReference type="PANTHER" id="PTHR18879:SF20">
    <property type="entry name" value="CENTROSOMAL PROTEIN OF 290 KDA"/>
    <property type="match status" value="1"/>
</dbReference>
<keyword evidence="7" id="KW-0966">Cell projection</keyword>
<feature type="coiled-coil region" evidence="8">
    <location>
        <begin position="642"/>
        <end position="676"/>
    </location>
</feature>
<evidence type="ECO:0000256" key="8">
    <source>
        <dbReference type="SAM" id="Coils"/>
    </source>
</evidence>
<keyword evidence="10" id="KW-1185">Reference proteome</keyword>
<protein>
    <submittedName>
        <fullName evidence="11">Centrosomal protein of 290 kDa-like</fullName>
    </submittedName>
</protein>
<feature type="region of interest" description="Disordered" evidence="9">
    <location>
        <begin position="80"/>
        <end position="102"/>
    </location>
</feature>
<feature type="coiled-coil region" evidence="8">
    <location>
        <begin position="502"/>
        <end position="594"/>
    </location>
</feature>
<evidence type="ECO:0000256" key="2">
    <source>
        <dbReference type="ARBA" id="ARBA00004300"/>
    </source>
</evidence>
<feature type="coiled-coil region" evidence="8">
    <location>
        <begin position="379"/>
        <end position="468"/>
    </location>
</feature>
<keyword evidence="3" id="KW-0963">Cytoplasm</keyword>
<feature type="coiled-coil region" evidence="8">
    <location>
        <begin position="1568"/>
        <end position="1602"/>
    </location>
</feature>
<keyword evidence="6" id="KW-0206">Cytoskeleton</keyword>
<dbReference type="GO" id="GO:0035869">
    <property type="term" value="C:ciliary transition zone"/>
    <property type="evidence" value="ECO:0007669"/>
    <property type="project" value="TreeGrafter"/>
</dbReference>
<dbReference type="GeneID" id="108733365"/>
<comment type="subcellular location">
    <subcellularLocation>
        <location evidence="1">Cytoplasm</location>
        <location evidence="1">Cytoskeleton</location>
        <location evidence="1">Cilium basal body</location>
    </subcellularLocation>
    <subcellularLocation>
        <location evidence="2">Cytoplasm</location>
        <location evidence="2">Cytoskeleton</location>
        <location evidence="2">Microtubule organizing center</location>
        <location evidence="2">Centrosome</location>
    </subcellularLocation>
</comment>
<feature type="coiled-coil region" evidence="8">
    <location>
        <begin position="795"/>
        <end position="829"/>
    </location>
</feature>
<dbReference type="GO" id="GO:0097711">
    <property type="term" value="P:ciliary basal body-plasma membrane docking"/>
    <property type="evidence" value="ECO:0007669"/>
    <property type="project" value="TreeGrafter"/>
</dbReference>
<dbReference type="KEGG" id="apln:108733365"/>
<dbReference type="InParanoid" id="A0A7F5QW05"/>
<evidence type="ECO:0000256" key="6">
    <source>
        <dbReference type="ARBA" id="ARBA00023212"/>
    </source>
</evidence>
<keyword evidence="5 8" id="KW-0175">Coiled coil</keyword>
<evidence type="ECO:0000313" key="10">
    <source>
        <dbReference type="Proteomes" id="UP000192223"/>
    </source>
</evidence>
<feature type="region of interest" description="Disordered" evidence="9">
    <location>
        <begin position="1647"/>
        <end position="1674"/>
    </location>
</feature>
<dbReference type="Proteomes" id="UP000192223">
    <property type="component" value="Unplaced"/>
</dbReference>
<feature type="coiled-coil region" evidence="8">
    <location>
        <begin position="1029"/>
        <end position="1063"/>
    </location>
</feature>
<gene>
    <name evidence="11" type="primary">LOC108733365</name>
</gene>
<organism evidence="10 11">
    <name type="scientific">Agrilus planipennis</name>
    <name type="common">Emerald ash borer</name>
    <name type="synonym">Agrilus marcopoli</name>
    <dbReference type="NCBI Taxonomy" id="224129"/>
    <lineage>
        <taxon>Eukaryota</taxon>
        <taxon>Metazoa</taxon>
        <taxon>Ecdysozoa</taxon>
        <taxon>Arthropoda</taxon>
        <taxon>Hexapoda</taxon>
        <taxon>Insecta</taxon>
        <taxon>Pterygota</taxon>
        <taxon>Neoptera</taxon>
        <taxon>Endopterygota</taxon>
        <taxon>Coleoptera</taxon>
        <taxon>Polyphaga</taxon>
        <taxon>Elateriformia</taxon>
        <taxon>Buprestoidea</taxon>
        <taxon>Buprestidae</taxon>
        <taxon>Agrilinae</taxon>
        <taxon>Agrilus</taxon>
    </lineage>
</organism>
<dbReference type="GO" id="GO:0034451">
    <property type="term" value="C:centriolar satellite"/>
    <property type="evidence" value="ECO:0007669"/>
    <property type="project" value="TreeGrafter"/>
</dbReference>
<dbReference type="GO" id="GO:1905515">
    <property type="term" value="P:non-motile cilium assembly"/>
    <property type="evidence" value="ECO:0007669"/>
    <property type="project" value="TreeGrafter"/>
</dbReference>
<evidence type="ECO:0000256" key="3">
    <source>
        <dbReference type="ARBA" id="ARBA00022490"/>
    </source>
</evidence>
<dbReference type="InterPro" id="IPR026201">
    <property type="entry name" value="Cep290"/>
</dbReference>
<feature type="compositionally biased region" description="Basic and acidic residues" evidence="9">
    <location>
        <begin position="1664"/>
        <end position="1674"/>
    </location>
</feature>
<name>A0A7F5QW05_AGRPL</name>
<keyword evidence="4" id="KW-0970">Cilium biogenesis/degradation</keyword>
<accession>A0A7F5QW05</accession>
<evidence type="ECO:0000256" key="1">
    <source>
        <dbReference type="ARBA" id="ARBA00004120"/>
    </source>
</evidence>
<proteinExistence type="predicted"/>
<dbReference type="RefSeq" id="XP_025829295.1">
    <property type="nucleotide sequence ID" value="XM_025973510.1"/>
</dbReference>
<reference evidence="11" key="1">
    <citation type="submission" date="2025-08" db="UniProtKB">
        <authorList>
            <consortium name="RefSeq"/>
        </authorList>
    </citation>
    <scope>IDENTIFICATION</scope>
    <source>
        <tissue evidence="11">Entire body</tissue>
    </source>
</reference>
<dbReference type="PANTHER" id="PTHR18879">
    <property type="entry name" value="CENTROSOMAL PROTEIN OF 290 KDA"/>
    <property type="match status" value="1"/>
</dbReference>
<feature type="coiled-coil region" evidence="8">
    <location>
        <begin position="956"/>
        <end position="983"/>
    </location>
</feature>
<evidence type="ECO:0000256" key="9">
    <source>
        <dbReference type="SAM" id="MobiDB-lite"/>
    </source>
</evidence>
<feature type="coiled-coil region" evidence="8">
    <location>
        <begin position="1214"/>
        <end position="1433"/>
    </location>
</feature>